<organism evidence="1">
    <name type="scientific">hydrothermal vent metagenome</name>
    <dbReference type="NCBI Taxonomy" id="652676"/>
    <lineage>
        <taxon>unclassified sequences</taxon>
        <taxon>metagenomes</taxon>
        <taxon>ecological metagenomes</taxon>
    </lineage>
</organism>
<reference evidence="1" key="1">
    <citation type="submission" date="2018-06" db="EMBL/GenBank/DDBJ databases">
        <authorList>
            <person name="Zhirakovskaya E."/>
        </authorList>
    </citation>
    <scope>NUCLEOTIDE SEQUENCE</scope>
</reference>
<dbReference type="EMBL" id="UOGC01000167">
    <property type="protein sequence ID" value="VAX24656.1"/>
    <property type="molecule type" value="Genomic_DNA"/>
</dbReference>
<accession>A0A3B1C2C0</accession>
<dbReference type="AlphaFoldDB" id="A0A3B1C2C0"/>
<sequence>MNDKQLKVANIKNLTRLWQEMGAKPCVLEGMGKFRMSTGWPNRCWLEPQFFVDEMSITAGSIAKIPPNFVIPVWAEPSAFTGKLAGLLVDCGFGVLFEQTAMYLDLEQCQVTSEPGLEVRSIGLERDVRIWVDIVSRSFGYEVDKVVIQKMAVNPDIQLLMAYIGNHPVAAVLLFMT</sequence>
<name>A0A3B1C2C0_9ZZZZ</name>
<evidence type="ECO:0000313" key="1">
    <source>
        <dbReference type="EMBL" id="VAX24656.1"/>
    </source>
</evidence>
<feature type="non-terminal residue" evidence="1">
    <location>
        <position position="177"/>
    </location>
</feature>
<proteinExistence type="predicted"/>
<gene>
    <name evidence="1" type="ORF">MNBD_NITROSPINAE01-71</name>
</gene>
<protein>
    <submittedName>
        <fullName evidence="1">Uncharacterized protein</fullName>
    </submittedName>
</protein>